<evidence type="ECO:0000313" key="6">
    <source>
        <dbReference type="EMBL" id="KAL3419531.1"/>
    </source>
</evidence>
<dbReference type="Pfam" id="PF06058">
    <property type="entry name" value="DCP1"/>
    <property type="match status" value="1"/>
</dbReference>
<keyword evidence="4" id="KW-0507">mRNA processing</keyword>
<evidence type="ECO:0000313" key="7">
    <source>
        <dbReference type="Proteomes" id="UP001629113"/>
    </source>
</evidence>
<protein>
    <submittedName>
        <fullName evidence="6">Dcp1-like decapping family protein</fullName>
    </submittedName>
</protein>
<dbReference type="Gene3D" id="2.30.29.30">
    <property type="entry name" value="Pleckstrin-homology domain (PH domain)/Phosphotyrosine-binding domain (PTB)"/>
    <property type="match status" value="1"/>
</dbReference>
<comment type="caution">
    <text evidence="6">The sequence shown here is derived from an EMBL/GenBank/DDBJ whole genome shotgun (WGS) entry which is preliminary data.</text>
</comment>
<evidence type="ECO:0000256" key="5">
    <source>
        <dbReference type="SAM" id="MobiDB-lite"/>
    </source>
</evidence>
<accession>A0ABR4P889</accession>
<sequence>MTPRKTSRRQQQQNYQAQPTPLVQQSDYDESDAPQVQQQSSVRPSARTNTELNLSVLRRYNPSIHSILSIAASAVVYNFNPPESWEKAGIEGTLFVCEEVCDPASGAVRFCVVILNRRGLNNLILELSEVVHIELAGEYVVVHQGGGEEDQPTKTIGLWMHPDKDDTREVNGSLISQCWEKVMASKPDETVTASDGREGSSSAESWNMVPEQPPLGRKLSLRDLFAQIR</sequence>
<organism evidence="6 7">
    <name type="scientific">Phlyctema vagabunda</name>
    <dbReference type="NCBI Taxonomy" id="108571"/>
    <lineage>
        <taxon>Eukaryota</taxon>
        <taxon>Fungi</taxon>
        <taxon>Dikarya</taxon>
        <taxon>Ascomycota</taxon>
        <taxon>Pezizomycotina</taxon>
        <taxon>Leotiomycetes</taxon>
        <taxon>Helotiales</taxon>
        <taxon>Dermateaceae</taxon>
        <taxon>Phlyctema</taxon>
    </lineage>
</organism>
<keyword evidence="3" id="KW-0963">Cytoplasm</keyword>
<dbReference type="Proteomes" id="UP001629113">
    <property type="component" value="Unassembled WGS sequence"/>
</dbReference>
<evidence type="ECO:0000256" key="4">
    <source>
        <dbReference type="ARBA" id="ARBA00022664"/>
    </source>
</evidence>
<dbReference type="InterPro" id="IPR011993">
    <property type="entry name" value="PH-like_dom_sf"/>
</dbReference>
<dbReference type="PANTHER" id="PTHR16290:SF0">
    <property type="entry name" value="DECAPPING PROTEIN 1, ISOFORM A"/>
    <property type="match status" value="1"/>
</dbReference>
<name>A0ABR4P889_9HELO</name>
<feature type="region of interest" description="Disordered" evidence="5">
    <location>
        <begin position="1"/>
        <end position="47"/>
    </location>
</feature>
<feature type="region of interest" description="Disordered" evidence="5">
    <location>
        <begin position="186"/>
        <end position="214"/>
    </location>
</feature>
<dbReference type="CDD" id="cd13182">
    <property type="entry name" value="EVH1-like_Dcp1"/>
    <property type="match status" value="1"/>
</dbReference>
<dbReference type="SUPFAM" id="SSF50729">
    <property type="entry name" value="PH domain-like"/>
    <property type="match status" value="1"/>
</dbReference>
<keyword evidence="7" id="KW-1185">Reference proteome</keyword>
<evidence type="ECO:0000256" key="1">
    <source>
        <dbReference type="ARBA" id="ARBA00004496"/>
    </source>
</evidence>
<comment type="similarity">
    <text evidence="2">Belongs to the DCP1 family.</text>
</comment>
<dbReference type="EMBL" id="JBFCZG010000008">
    <property type="protein sequence ID" value="KAL3419531.1"/>
    <property type="molecule type" value="Genomic_DNA"/>
</dbReference>
<dbReference type="InterPro" id="IPR010334">
    <property type="entry name" value="Dcp1"/>
</dbReference>
<evidence type="ECO:0000256" key="2">
    <source>
        <dbReference type="ARBA" id="ARBA00008778"/>
    </source>
</evidence>
<comment type="subcellular location">
    <subcellularLocation>
        <location evidence="1">Cytoplasm</location>
    </subcellularLocation>
</comment>
<gene>
    <name evidence="6" type="ORF">PVAG01_09753</name>
</gene>
<feature type="compositionally biased region" description="Low complexity" evidence="5">
    <location>
        <begin position="33"/>
        <end position="47"/>
    </location>
</feature>
<evidence type="ECO:0000256" key="3">
    <source>
        <dbReference type="ARBA" id="ARBA00022490"/>
    </source>
</evidence>
<proteinExistence type="inferred from homology"/>
<reference evidence="6 7" key="1">
    <citation type="submission" date="2024-06" db="EMBL/GenBank/DDBJ databases">
        <title>Complete genome of Phlyctema vagabunda strain 19-DSS-EL-015.</title>
        <authorList>
            <person name="Fiorenzani C."/>
        </authorList>
    </citation>
    <scope>NUCLEOTIDE SEQUENCE [LARGE SCALE GENOMIC DNA]</scope>
    <source>
        <strain evidence="6 7">19-DSS-EL-015</strain>
    </source>
</reference>
<dbReference type="PANTHER" id="PTHR16290">
    <property type="entry name" value="TRANSCRIPTION FACTOR SMIF DECAPPING ENZYME DCP1"/>
    <property type="match status" value="1"/>
</dbReference>